<reference evidence="2" key="2">
    <citation type="submission" date="2015-01" db="EMBL/GenBank/DDBJ databases">
        <title>Evolutionary Origins and Diversification of the Mycorrhizal Mutualists.</title>
        <authorList>
            <consortium name="DOE Joint Genome Institute"/>
            <consortium name="Mycorrhizal Genomics Consortium"/>
            <person name="Kohler A."/>
            <person name="Kuo A."/>
            <person name="Nagy L.G."/>
            <person name="Floudas D."/>
            <person name="Copeland A."/>
            <person name="Barry K.W."/>
            <person name="Cichocki N."/>
            <person name="Veneault-Fourrey C."/>
            <person name="LaButti K."/>
            <person name="Lindquist E.A."/>
            <person name="Lipzen A."/>
            <person name="Lundell T."/>
            <person name="Morin E."/>
            <person name="Murat C."/>
            <person name="Riley R."/>
            <person name="Ohm R."/>
            <person name="Sun H."/>
            <person name="Tunlid A."/>
            <person name="Henrissat B."/>
            <person name="Grigoriev I.V."/>
            <person name="Hibbett D.S."/>
            <person name="Martin F."/>
        </authorList>
    </citation>
    <scope>NUCLEOTIDE SEQUENCE [LARGE SCALE GENOMIC DNA]</scope>
    <source>
        <strain evidence="2">F 1598</strain>
    </source>
</reference>
<dbReference type="OrthoDB" id="2833246at2759"/>
<evidence type="ECO:0008006" key="3">
    <source>
        <dbReference type="Google" id="ProtNLM"/>
    </source>
</evidence>
<dbReference type="AlphaFoldDB" id="A0A0C3EVA4"/>
<proteinExistence type="predicted"/>
<gene>
    <name evidence="1" type="ORF">PILCRDRAFT_826234</name>
</gene>
<dbReference type="STRING" id="765440.A0A0C3EVA4"/>
<dbReference type="EMBL" id="KN833034">
    <property type="protein sequence ID" value="KIM76455.1"/>
    <property type="molecule type" value="Genomic_DNA"/>
</dbReference>
<evidence type="ECO:0000313" key="1">
    <source>
        <dbReference type="EMBL" id="KIM76455.1"/>
    </source>
</evidence>
<protein>
    <recommendedName>
        <fullName evidence="3">HNH nuclease domain-containing protein</fullName>
    </recommendedName>
</protein>
<dbReference type="Proteomes" id="UP000054166">
    <property type="component" value="Unassembled WGS sequence"/>
</dbReference>
<evidence type="ECO:0000313" key="2">
    <source>
        <dbReference type="Proteomes" id="UP000054166"/>
    </source>
</evidence>
<organism evidence="1 2">
    <name type="scientific">Piloderma croceum (strain F 1598)</name>
    <dbReference type="NCBI Taxonomy" id="765440"/>
    <lineage>
        <taxon>Eukaryota</taxon>
        <taxon>Fungi</taxon>
        <taxon>Dikarya</taxon>
        <taxon>Basidiomycota</taxon>
        <taxon>Agaricomycotina</taxon>
        <taxon>Agaricomycetes</taxon>
        <taxon>Agaricomycetidae</taxon>
        <taxon>Atheliales</taxon>
        <taxon>Atheliaceae</taxon>
        <taxon>Piloderma</taxon>
    </lineage>
</organism>
<accession>A0A0C3EVA4</accession>
<dbReference type="HOGENOM" id="CLU_760898_0_0_1"/>
<name>A0A0C3EVA4_PILCF</name>
<sequence length="371" mass="41004">MDRRALAVLAAAESWDRPISHRTQSESGGQASKYKAPAAKLLSCCIRESRPAYPDSTLLENFWQNFRECHTGFRMNIQRLDTLPGSVPQEESVRVLFQDINRDNVNFTPIFEMADELFTHLGIAFQNPGGPKLGGGTPYSVSEFVSKNTDELVREAAQQGFGMRKQEVLKALSFKRDGNKCILTGSPFYPMDPDGVDPILSHIIPDSIHNKPHTLECIGMLAGTKVWDIVVKNLNEIGNVMNLQWDAQAAYRDIRCAIQANVMDDGKIIYTFRKLLREDSLGPGCIQLRHGDAISFGSGQAEELGSGPSPVLCNLQYVVARILCMSGAAEVIAQLKYDADDSDIPYTELASTDFINILTAKLLLNSGQVLY</sequence>
<keyword evidence="2" id="KW-1185">Reference proteome</keyword>
<reference evidence="1 2" key="1">
    <citation type="submission" date="2014-04" db="EMBL/GenBank/DDBJ databases">
        <authorList>
            <consortium name="DOE Joint Genome Institute"/>
            <person name="Kuo A."/>
            <person name="Tarkka M."/>
            <person name="Buscot F."/>
            <person name="Kohler A."/>
            <person name="Nagy L.G."/>
            <person name="Floudas D."/>
            <person name="Copeland A."/>
            <person name="Barry K.W."/>
            <person name="Cichocki N."/>
            <person name="Veneault-Fourrey C."/>
            <person name="LaButti K."/>
            <person name="Lindquist E.A."/>
            <person name="Lipzen A."/>
            <person name="Lundell T."/>
            <person name="Morin E."/>
            <person name="Murat C."/>
            <person name="Sun H."/>
            <person name="Tunlid A."/>
            <person name="Henrissat B."/>
            <person name="Grigoriev I.V."/>
            <person name="Hibbett D.S."/>
            <person name="Martin F."/>
            <person name="Nordberg H.P."/>
            <person name="Cantor M.N."/>
            <person name="Hua S.X."/>
        </authorList>
    </citation>
    <scope>NUCLEOTIDE SEQUENCE [LARGE SCALE GENOMIC DNA]</scope>
    <source>
        <strain evidence="1 2">F 1598</strain>
    </source>
</reference>
<dbReference type="InParanoid" id="A0A0C3EVA4"/>